<reference evidence="1 2" key="1">
    <citation type="submission" date="2018-11" db="EMBL/GenBank/DDBJ databases">
        <title>Draft genome sequence of Ferruginibacter sp. BO-59.</title>
        <authorList>
            <person name="Im W.T."/>
        </authorList>
    </citation>
    <scope>NUCLEOTIDE SEQUENCE [LARGE SCALE GENOMIC DNA]</scope>
    <source>
        <strain evidence="1 2">BO-59</strain>
    </source>
</reference>
<gene>
    <name evidence="1" type="ORF">EFY79_01580</name>
</gene>
<dbReference type="AlphaFoldDB" id="A0A3M9NSI0"/>
<keyword evidence="2" id="KW-1185">Reference proteome</keyword>
<sequence>MSISKACFCWGFHAHRKINFHAVFLLPPQMMVFYKPHIEFIENHATDPDKRRYSIAAEGARHYIDIDHYGSYPFDQLPRKWKDAIDKFGEDTLQAYGIVPWHIQVMLGRLTKAFKEKNFSSILKNSAELGHYIADAHVPLHTSENYDGQLTNQKGIHAFWESRIPELLDNNFNFFIGKAEYIKDPSTYIWQRILESAKASDSVLKFEKELSLKFRPDKKRNYEPRNNRRVEQSSSEYTIAYDKILNGMVERRMRQSVFSIASFWYTAWVNAGQPDLSELVNNDFSDNDKQEFEKLNAAWKNHKETKGRFHE</sequence>
<proteinExistence type="predicted"/>
<dbReference type="InterPro" id="IPR008947">
    <property type="entry name" value="PLipase_C/P1_nuclease_dom_sf"/>
</dbReference>
<dbReference type="OrthoDB" id="267579at2"/>
<dbReference type="EMBL" id="RJJR01000001">
    <property type="protein sequence ID" value="RNI40018.1"/>
    <property type="molecule type" value="Genomic_DNA"/>
</dbReference>
<dbReference type="GO" id="GO:0016788">
    <property type="term" value="F:hydrolase activity, acting on ester bonds"/>
    <property type="evidence" value="ECO:0007669"/>
    <property type="project" value="InterPro"/>
</dbReference>
<dbReference type="Proteomes" id="UP000267223">
    <property type="component" value="Unassembled WGS sequence"/>
</dbReference>
<dbReference type="Gene3D" id="1.10.575.10">
    <property type="entry name" value="P1 Nuclease"/>
    <property type="match status" value="1"/>
</dbReference>
<comment type="caution">
    <text evidence="1">The sequence shown here is derived from an EMBL/GenBank/DDBJ whole genome shotgun (WGS) entry which is preliminary data.</text>
</comment>
<protein>
    <submittedName>
        <fullName evidence="1">S1/P1 Nuclease</fullName>
    </submittedName>
</protein>
<evidence type="ECO:0000313" key="1">
    <source>
        <dbReference type="EMBL" id="RNI40018.1"/>
    </source>
</evidence>
<organism evidence="1 2">
    <name type="scientific">Hanamia caeni</name>
    <dbReference type="NCBI Taxonomy" id="2294116"/>
    <lineage>
        <taxon>Bacteria</taxon>
        <taxon>Pseudomonadati</taxon>
        <taxon>Bacteroidota</taxon>
        <taxon>Chitinophagia</taxon>
        <taxon>Chitinophagales</taxon>
        <taxon>Chitinophagaceae</taxon>
        <taxon>Hanamia</taxon>
    </lineage>
</organism>
<name>A0A3M9NSI0_9BACT</name>
<accession>A0A3M9NSI0</accession>
<evidence type="ECO:0000313" key="2">
    <source>
        <dbReference type="Proteomes" id="UP000267223"/>
    </source>
</evidence>
<dbReference type="SUPFAM" id="SSF48537">
    <property type="entry name" value="Phospholipase C/P1 nuclease"/>
    <property type="match status" value="1"/>
</dbReference>
<dbReference type="CDD" id="cd10981">
    <property type="entry name" value="ZnPC_S1P1"/>
    <property type="match status" value="1"/>
</dbReference>